<dbReference type="RefSeq" id="WP_106230038.1">
    <property type="nucleotide sequence ID" value="NZ_PVTM01000004.1"/>
</dbReference>
<feature type="transmembrane region" description="Helical" evidence="1">
    <location>
        <begin position="317"/>
        <end position="339"/>
    </location>
</feature>
<protein>
    <submittedName>
        <fullName evidence="3">Putative tricarboxylic transport membrane protein</fullName>
    </submittedName>
</protein>
<keyword evidence="1" id="KW-0812">Transmembrane</keyword>
<accession>A0A2T0VP63</accession>
<feature type="transmembrane region" description="Helical" evidence="1">
    <location>
        <begin position="390"/>
        <end position="409"/>
    </location>
</feature>
<keyword evidence="1" id="KW-0472">Membrane</keyword>
<keyword evidence="4" id="KW-1185">Reference proteome</keyword>
<dbReference type="InterPro" id="IPR002823">
    <property type="entry name" value="DUF112_TM"/>
</dbReference>
<feature type="transmembrane region" description="Helical" evidence="1">
    <location>
        <begin position="197"/>
        <end position="217"/>
    </location>
</feature>
<dbReference type="AlphaFoldDB" id="A0A2T0VP63"/>
<dbReference type="Proteomes" id="UP000239896">
    <property type="component" value="Unassembled WGS sequence"/>
</dbReference>
<reference evidence="3 4" key="1">
    <citation type="submission" date="2018-03" db="EMBL/GenBank/DDBJ databases">
        <title>Comparative analysis of microorganisms from saline springs in Andes Mountain Range, Colombia.</title>
        <authorList>
            <person name="Rubin E."/>
        </authorList>
    </citation>
    <scope>NUCLEOTIDE SEQUENCE [LARGE SCALE GENOMIC DNA]</scope>
    <source>
        <strain evidence="3 4">USBA 854</strain>
    </source>
</reference>
<keyword evidence="1" id="KW-1133">Transmembrane helix</keyword>
<proteinExistence type="predicted"/>
<comment type="caution">
    <text evidence="3">The sequence shown here is derived from an EMBL/GenBank/DDBJ whole genome shotgun (WGS) entry which is preliminary data.</text>
</comment>
<dbReference type="Pfam" id="PF01970">
    <property type="entry name" value="TctA"/>
    <property type="match status" value="1"/>
</dbReference>
<organism evidence="3 4">
    <name type="scientific">Halomonas ventosae</name>
    <dbReference type="NCBI Taxonomy" id="229007"/>
    <lineage>
        <taxon>Bacteria</taxon>
        <taxon>Pseudomonadati</taxon>
        <taxon>Pseudomonadota</taxon>
        <taxon>Gammaproteobacteria</taxon>
        <taxon>Oceanospirillales</taxon>
        <taxon>Halomonadaceae</taxon>
        <taxon>Halomonas</taxon>
    </lineage>
</organism>
<feature type="domain" description="DUF112" evidence="2">
    <location>
        <begin position="18"/>
        <end position="440"/>
    </location>
</feature>
<feature type="transmembrane region" description="Helical" evidence="1">
    <location>
        <begin position="415"/>
        <end position="431"/>
    </location>
</feature>
<feature type="transmembrane region" description="Helical" evidence="1">
    <location>
        <begin position="106"/>
        <end position="129"/>
    </location>
</feature>
<dbReference type="PANTHER" id="PTHR35342">
    <property type="entry name" value="TRICARBOXYLIC TRANSPORT PROTEIN"/>
    <property type="match status" value="1"/>
</dbReference>
<sequence length="512" mass="53198">MDMLLEALASLLTFESVITVLVGVSAGLFIGAMPGLTATMALAVLLPFTFSMEALQGLMALGGVYMGSIYGGAFTAILINTPGTPSSIATTFDGYPMARQGRAYEAIAAATIASVAGGIVGVIFLLVLAPPLARWAVAFGPSEMFWVAMLGLTLVASLSSDSLLKGLLGGCIGILLSTIGVSPVGGESRFIFGYPPLQGGIELIVALIGLFVIPELLTMAAEGRGALPGQTELRKKEVSILSIARRIFGKPVNLIRSCLIGQIIAIIPGAGGNVTSLVAYNEARRFAKDPKSFGKGNVDGVVASESSNNVMVAGSMVPLLTLGIPGAPPDAIILGVLLMHGLRPGLDLFTESGVLTNGFILSMGMAALLLLPVGLLGGRLIHRVVIRTPYYFLVPSIAMVTILGTFALRNSLLDVGIMLILGTAGYFLRLIGIQPAPIVLGLILGGIAEEGYVQTLMAAVVDPIPWLRLLHNPLSMVLAGMVVLGAATTLVPMWLARKGLLDRVDEDDGRSP</sequence>
<evidence type="ECO:0000259" key="2">
    <source>
        <dbReference type="Pfam" id="PF01970"/>
    </source>
</evidence>
<evidence type="ECO:0000256" key="1">
    <source>
        <dbReference type="SAM" id="Phobius"/>
    </source>
</evidence>
<feature type="transmembrane region" description="Helical" evidence="1">
    <location>
        <begin position="473"/>
        <end position="495"/>
    </location>
</feature>
<feature type="transmembrane region" description="Helical" evidence="1">
    <location>
        <begin position="438"/>
        <end position="461"/>
    </location>
</feature>
<feature type="transmembrane region" description="Helical" evidence="1">
    <location>
        <begin position="58"/>
        <end position="79"/>
    </location>
</feature>
<dbReference type="PANTHER" id="PTHR35342:SF5">
    <property type="entry name" value="TRICARBOXYLIC TRANSPORT PROTEIN"/>
    <property type="match status" value="1"/>
</dbReference>
<evidence type="ECO:0000313" key="3">
    <source>
        <dbReference type="EMBL" id="PRY72212.1"/>
    </source>
</evidence>
<feature type="transmembrane region" description="Helical" evidence="1">
    <location>
        <begin position="167"/>
        <end position="185"/>
    </location>
</feature>
<feature type="transmembrane region" description="Helical" evidence="1">
    <location>
        <begin position="359"/>
        <end position="378"/>
    </location>
</feature>
<dbReference type="EMBL" id="PVTM01000004">
    <property type="protein sequence ID" value="PRY72212.1"/>
    <property type="molecule type" value="Genomic_DNA"/>
</dbReference>
<name>A0A2T0VP63_9GAMM</name>
<feature type="transmembrane region" description="Helical" evidence="1">
    <location>
        <begin position="20"/>
        <end position="46"/>
    </location>
</feature>
<evidence type="ECO:0000313" key="4">
    <source>
        <dbReference type="Proteomes" id="UP000239896"/>
    </source>
</evidence>
<feature type="transmembrane region" description="Helical" evidence="1">
    <location>
        <begin position="135"/>
        <end position="155"/>
    </location>
</feature>
<gene>
    <name evidence="3" type="ORF">BCL64_10429</name>
</gene>